<feature type="region of interest" description="Disordered" evidence="7">
    <location>
        <begin position="211"/>
        <end position="285"/>
    </location>
</feature>
<proteinExistence type="inferred from homology"/>
<dbReference type="PANTHER" id="PTHR43619:SF2">
    <property type="entry name" value="S-ADENOSYL-L-METHIONINE-DEPENDENT METHYLTRANSFERASES SUPERFAMILY PROTEIN"/>
    <property type="match status" value="1"/>
</dbReference>
<dbReference type="EMBL" id="JLXW01000010">
    <property type="protein sequence ID" value="KBZ61177.1"/>
    <property type="molecule type" value="Genomic_DNA"/>
</dbReference>
<sequence>MARTDNDTWDIDESVGATALGVAGGRAAETKSADPLISDPYAKLFLEAAGDGIWRVYLDDELPAQLADADPQFEDRMQAMLGYTACRTKFFDDYFLAAAADGIRQVVILAAGLDSRAWRLAWPAGCVVYEIDQPKVLEFKIGTLESHAVDPIASHVSVGIDLRLDWPKALVQAGFDASAPTAWSAEGLLPYLTADAQDRLFDRIQSLSAPGAALPSKRSPTSSSARKVSGVARSRRNAIGRPQSSWAAKTSPSPATCFTKKNEPKSSIGCKRTAGPSRLRPPQRI</sequence>
<evidence type="ECO:0000256" key="2">
    <source>
        <dbReference type="ARBA" id="ARBA00008138"/>
    </source>
</evidence>
<keyword evidence="5 6" id="KW-0949">S-adenosyl-L-methionine</keyword>
<dbReference type="Gene3D" id="3.40.50.150">
    <property type="entry name" value="Vaccinia Virus protein VP39"/>
    <property type="match status" value="1"/>
</dbReference>
<dbReference type="AlphaFoldDB" id="A0A051TW09"/>
<comment type="similarity">
    <text evidence="2 6">Belongs to the UPF0677 family.</text>
</comment>
<keyword evidence="9" id="KW-1185">Reference proteome</keyword>
<dbReference type="PANTHER" id="PTHR43619">
    <property type="entry name" value="S-ADENOSYL-L-METHIONINE-DEPENDENT METHYLTRANSFERASE YKTD-RELATED"/>
    <property type="match status" value="1"/>
</dbReference>
<organism evidence="8 9">
    <name type="scientific">Mycobacterium [tuberculosis] TKK-01-0051</name>
    <dbReference type="NCBI Taxonomy" id="1324261"/>
    <lineage>
        <taxon>Bacteria</taxon>
        <taxon>Bacillati</taxon>
        <taxon>Actinomycetota</taxon>
        <taxon>Actinomycetes</taxon>
        <taxon>Mycobacteriales</taxon>
        <taxon>Mycobacteriaceae</taxon>
        <taxon>Mycobacterium</taxon>
        <taxon>Mycobacterium avium complex (MAC)</taxon>
    </lineage>
</organism>
<keyword evidence="3 6" id="KW-0489">Methyltransferase</keyword>
<evidence type="ECO:0000256" key="1">
    <source>
        <dbReference type="ARBA" id="ARBA00003907"/>
    </source>
</evidence>
<evidence type="ECO:0000256" key="7">
    <source>
        <dbReference type="SAM" id="MobiDB-lite"/>
    </source>
</evidence>
<dbReference type="SUPFAM" id="SSF53335">
    <property type="entry name" value="S-adenosyl-L-methionine-dependent methyltransferases"/>
    <property type="match status" value="1"/>
</dbReference>
<feature type="compositionally biased region" description="Polar residues" evidence="7">
    <location>
        <begin position="242"/>
        <end position="256"/>
    </location>
</feature>
<dbReference type="RefSeq" id="WP_234009937.1">
    <property type="nucleotide sequence ID" value="NZ_KK328284.1"/>
</dbReference>
<name>A0A051TW09_9MYCO</name>
<evidence type="ECO:0000256" key="6">
    <source>
        <dbReference type="RuleBase" id="RU362030"/>
    </source>
</evidence>
<evidence type="ECO:0000256" key="5">
    <source>
        <dbReference type="ARBA" id="ARBA00022691"/>
    </source>
</evidence>
<dbReference type="GO" id="GO:0032259">
    <property type="term" value="P:methylation"/>
    <property type="evidence" value="ECO:0007669"/>
    <property type="project" value="UniProtKB-KW"/>
</dbReference>
<dbReference type="Proteomes" id="UP000025947">
    <property type="component" value="Unassembled WGS sequence"/>
</dbReference>
<gene>
    <name evidence="8" type="ORF">K875_04128</name>
</gene>
<evidence type="ECO:0000313" key="9">
    <source>
        <dbReference type="Proteomes" id="UP000025947"/>
    </source>
</evidence>
<reference evidence="8 9" key="1">
    <citation type="submission" date="2014-04" db="EMBL/GenBank/DDBJ databases">
        <title>The Genome Sequence of Mycobacterium tuberculosis TKK-01-0051.</title>
        <authorList>
            <consortium name="The Broad Institute Genomics Platform"/>
            <consortium name="The Broad Institute Genome Sequencing Center for Infectious Disease"/>
            <person name="Earl A.M."/>
            <person name="Cohen K."/>
            <person name="Pym A."/>
            <person name="Bishai W."/>
            <person name="Maharaj K."/>
            <person name="Desjardins C."/>
            <person name="Abeel T."/>
            <person name="Young S."/>
            <person name="Zeng Q."/>
            <person name="Gargeya S."/>
            <person name="Abouelleil A."/>
            <person name="Alvarado L."/>
            <person name="Chapman S.B."/>
            <person name="Gainer-Dewar J."/>
            <person name="Goldberg J."/>
            <person name="Griggs A."/>
            <person name="Gujja S."/>
            <person name="Hansen M."/>
            <person name="Howarth C."/>
            <person name="Imamovic A."/>
            <person name="Larimer J."/>
            <person name="Murphy C."/>
            <person name="Naylor J."/>
            <person name="Pearson M."/>
            <person name="Poon T.W."/>
            <person name="Priest M."/>
            <person name="Roberts A."/>
            <person name="Saif S."/>
            <person name="Shea T."/>
            <person name="Sykes S."/>
            <person name="Wortman J."/>
            <person name="Nusbaum C."/>
            <person name="Birren B."/>
        </authorList>
    </citation>
    <scope>NUCLEOTIDE SEQUENCE [LARGE SCALE GENOMIC DNA]</scope>
    <source>
        <strain evidence="8 9">TKK-01-0051</strain>
    </source>
</reference>
<comment type="function">
    <text evidence="1 6">Exhibits S-adenosyl-L-methionine-dependent methyltransferase activity.</text>
</comment>
<dbReference type="HOGENOM" id="CLU_056160_2_1_11"/>
<evidence type="ECO:0000256" key="4">
    <source>
        <dbReference type="ARBA" id="ARBA00022679"/>
    </source>
</evidence>
<dbReference type="InterPro" id="IPR011610">
    <property type="entry name" value="SAM_mthyl_Trfase_ML2640-like"/>
</dbReference>
<protein>
    <recommendedName>
        <fullName evidence="6">S-adenosyl-L-methionine-dependent methyltransferase</fullName>
        <ecNumber evidence="6">2.1.1.-</ecNumber>
    </recommendedName>
</protein>
<comment type="caution">
    <text evidence="8">The sequence shown here is derived from an EMBL/GenBank/DDBJ whole genome shotgun (WGS) entry which is preliminary data.</text>
</comment>
<dbReference type="InterPro" id="IPR029063">
    <property type="entry name" value="SAM-dependent_MTases_sf"/>
</dbReference>
<dbReference type="Pfam" id="PF04072">
    <property type="entry name" value="LCM"/>
    <property type="match status" value="1"/>
</dbReference>
<evidence type="ECO:0000256" key="3">
    <source>
        <dbReference type="ARBA" id="ARBA00022603"/>
    </source>
</evidence>
<dbReference type="GO" id="GO:0008168">
    <property type="term" value="F:methyltransferase activity"/>
    <property type="evidence" value="ECO:0007669"/>
    <property type="project" value="UniProtKB-UniRule"/>
</dbReference>
<dbReference type="PATRIC" id="fig|1324261.3.peg.4171"/>
<accession>A0A051TW09</accession>
<dbReference type="NCBIfam" id="TIGR00027">
    <property type="entry name" value="mthyl_TIGR00027"/>
    <property type="match status" value="1"/>
</dbReference>
<dbReference type="InterPro" id="IPR007213">
    <property type="entry name" value="Ppm1/Ppm2/Tcmp"/>
</dbReference>
<dbReference type="EC" id="2.1.1.-" evidence="6"/>
<keyword evidence="4" id="KW-0808">Transferase</keyword>
<evidence type="ECO:0000313" key="8">
    <source>
        <dbReference type="EMBL" id="KBZ61177.1"/>
    </source>
</evidence>